<keyword evidence="1" id="KW-0472">Membrane</keyword>
<dbReference type="Gene3D" id="1.20.210.10">
    <property type="entry name" value="Cytochrome c oxidase-like, subunit I domain"/>
    <property type="match status" value="1"/>
</dbReference>
<feature type="transmembrane region" description="Helical" evidence="1">
    <location>
        <begin position="9"/>
        <end position="27"/>
    </location>
</feature>
<reference evidence="2 3" key="1">
    <citation type="submission" date="2023-09" db="EMBL/GenBank/DDBJ databases">
        <title>Novel taxa isolated from Blanes Bay.</title>
        <authorList>
            <person name="Rey-Velasco X."/>
            <person name="Lucena T."/>
        </authorList>
    </citation>
    <scope>NUCLEOTIDE SEQUENCE [LARGE SCALE GENOMIC DNA]</scope>
    <source>
        <strain evidence="2 3">S356</strain>
    </source>
</reference>
<dbReference type="EMBL" id="JAVTTO010000002">
    <property type="protein sequence ID" value="MDT7832117.1"/>
    <property type="molecule type" value="Genomic_DNA"/>
</dbReference>
<comment type="caution">
    <text evidence="2">The sequence shown here is derived from an EMBL/GenBank/DDBJ whole genome shotgun (WGS) entry which is preliminary data.</text>
</comment>
<evidence type="ECO:0000313" key="2">
    <source>
        <dbReference type="EMBL" id="MDT7832117.1"/>
    </source>
</evidence>
<dbReference type="InterPro" id="IPR036927">
    <property type="entry name" value="Cyt_c_oxase-like_su1_sf"/>
</dbReference>
<feature type="transmembrane region" description="Helical" evidence="1">
    <location>
        <begin position="76"/>
        <end position="96"/>
    </location>
</feature>
<proteinExistence type="predicted"/>
<evidence type="ECO:0000313" key="3">
    <source>
        <dbReference type="Proteomes" id="UP001257277"/>
    </source>
</evidence>
<evidence type="ECO:0000256" key="1">
    <source>
        <dbReference type="SAM" id="Phobius"/>
    </source>
</evidence>
<dbReference type="Proteomes" id="UP001257277">
    <property type="component" value="Unassembled WGS sequence"/>
</dbReference>
<name>A0ABU3LEH9_9FLAO</name>
<protein>
    <recommendedName>
        <fullName evidence="4">DUF2975 domain-containing protein</fullName>
    </recommendedName>
</protein>
<keyword evidence="1" id="KW-0812">Transmembrane</keyword>
<keyword evidence="1" id="KW-1133">Transmembrane helix</keyword>
<evidence type="ECO:0008006" key="4">
    <source>
        <dbReference type="Google" id="ProtNLM"/>
    </source>
</evidence>
<sequence length="145" mass="16694">MNKIFKTPHLFFFGLVPIFILISFFRSDTSFDFNFQNTYFAIAIPYLCYLSAAFFGLVGINYYVLHWARKAHKKALTSIHITLQIASLLFFIYFMFSIPGNNNSGTAYPSPIDENSLFIVSFALFIIATIVHFVNFIMSLLAKRE</sequence>
<gene>
    <name evidence="2" type="ORF">RQM59_06975</name>
</gene>
<organism evidence="2 3">
    <name type="scientific">Asprobacillus argus</name>
    <dbReference type="NCBI Taxonomy" id="3076534"/>
    <lineage>
        <taxon>Bacteria</taxon>
        <taxon>Pseudomonadati</taxon>
        <taxon>Bacteroidota</taxon>
        <taxon>Flavobacteriia</taxon>
        <taxon>Flavobacteriales</taxon>
        <taxon>Flavobacteriaceae</taxon>
        <taxon>Asprobacillus</taxon>
    </lineage>
</organism>
<dbReference type="RefSeq" id="WP_349241368.1">
    <property type="nucleotide sequence ID" value="NZ_JAVTTO010000002.1"/>
</dbReference>
<feature type="transmembrane region" description="Helical" evidence="1">
    <location>
        <begin position="39"/>
        <end position="64"/>
    </location>
</feature>
<keyword evidence="3" id="KW-1185">Reference proteome</keyword>
<feature type="transmembrane region" description="Helical" evidence="1">
    <location>
        <begin position="116"/>
        <end position="142"/>
    </location>
</feature>
<accession>A0ABU3LEH9</accession>